<evidence type="ECO:0000256" key="1">
    <source>
        <dbReference type="SAM" id="SignalP"/>
    </source>
</evidence>
<keyword evidence="3" id="KW-1185">Reference proteome</keyword>
<evidence type="ECO:0000313" key="2">
    <source>
        <dbReference type="EMBL" id="KKY18064.1"/>
    </source>
</evidence>
<name>A0A0G2E5S1_PHACM</name>
<accession>A0A0G2E5S1</accession>
<reference evidence="2 3" key="1">
    <citation type="submission" date="2015-05" db="EMBL/GenBank/DDBJ databases">
        <title>Distinctive expansion of gene families associated with plant cell wall degradation and secondary metabolism in the genomes of grapevine trunk pathogens.</title>
        <authorList>
            <person name="Lawrence D.P."/>
            <person name="Travadon R."/>
            <person name="Rolshausen P.E."/>
            <person name="Baumgartner K."/>
        </authorList>
    </citation>
    <scope>NUCLEOTIDE SEQUENCE [LARGE SCALE GENOMIC DNA]</scope>
    <source>
        <strain evidence="2">UCRPC4</strain>
    </source>
</reference>
<feature type="chain" id="PRO_5002543282" evidence="1">
    <location>
        <begin position="21"/>
        <end position="295"/>
    </location>
</feature>
<reference evidence="2 3" key="2">
    <citation type="submission" date="2015-05" db="EMBL/GenBank/DDBJ databases">
        <authorList>
            <person name="Morales-Cruz A."/>
            <person name="Amrine K.C."/>
            <person name="Cantu D."/>
        </authorList>
    </citation>
    <scope>NUCLEOTIDE SEQUENCE [LARGE SCALE GENOMIC DNA]</scope>
    <source>
        <strain evidence="2">UCRPC4</strain>
    </source>
</reference>
<dbReference type="EMBL" id="LCWF01000133">
    <property type="protein sequence ID" value="KKY18064.1"/>
    <property type="molecule type" value="Genomic_DNA"/>
</dbReference>
<keyword evidence="1" id="KW-0732">Signal</keyword>
<protein>
    <submittedName>
        <fullName evidence="2">Uncharacterized protein</fullName>
    </submittedName>
</protein>
<gene>
    <name evidence="2" type="ORF">UCRPC4_g05268</name>
</gene>
<dbReference type="AlphaFoldDB" id="A0A0G2E5S1"/>
<organism evidence="2 3">
    <name type="scientific">Phaeomoniella chlamydospora</name>
    <name type="common">Phaeoacremonium chlamydosporum</name>
    <dbReference type="NCBI Taxonomy" id="158046"/>
    <lineage>
        <taxon>Eukaryota</taxon>
        <taxon>Fungi</taxon>
        <taxon>Dikarya</taxon>
        <taxon>Ascomycota</taxon>
        <taxon>Pezizomycotina</taxon>
        <taxon>Eurotiomycetes</taxon>
        <taxon>Chaetothyriomycetidae</taxon>
        <taxon>Phaeomoniellales</taxon>
        <taxon>Phaeomoniellaceae</taxon>
        <taxon>Phaeomoniella</taxon>
    </lineage>
</organism>
<proteinExistence type="predicted"/>
<comment type="caution">
    <text evidence="2">The sequence shown here is derived from an EMBL/GenBank/DDBJ whole genome shotgun (WGS) entry which is preliminary data.</text>
</comment>
<dbReference type="Proteomes" id="UP000053317">
    <property type="component" value="Unassembled WGS sequence"/>
</dbReference>
<feature type="signal peptide" evidence="1">
    <location>
        <begin position="1"/>
        <end position="20"/>
    </location>
</feature>
<sequence length="295" mass="30372">MRFSLISSGVVVLATSYAYAAPALPGGHEVHGLARRDGSAAVQISTQEVDISDNAVSISSSEVDISNGQTTAISQEETEIFNSVSSDQDSQISETEINSQALTITDSQTDISVTDLTVDVQSNGQEILFEQKVTQILVQNNDVTIQRNEVREAFVSSQNPGSNVVIQVVQTIIDVSQDNSIRYAMSNILADNGFLQTVTCQMTDAQTLTVGADDCGLNTAIATNAVASASVGSASAASAGAAAAATGIANAAAPFNMANQTMLLPANASAPQAAADVAVVDDPATDLLNSILAIC</sequence>
<evidence type="ECO:0000313" key="3">
    <source>
        <dbReference type="Proteomes" id="UP000053317"/>
    </source>
</evidence>